<proteinExistence type="predicted"/>
<dbReference type="HOGENOM" id="CLU_127544_0_0_4"/>
<dbReference type="Proteomes" id="UP000008332">
    <property type="component" value="Chromosome"/>
</dbReference>
<dbReference type="KEGG" id="rfr:Rfer_0565"/>
<gene>
    <name evidence="1" type="ordered locus">Rfer_0565</name>
</gene>
<accession>Q221I7</accession>
<keyword evidence="2" id="KW-1185">Reference proteome</keyword>
<protein>
    <submittedName>
        <fullName evidence="1">Uncharacterized protein</fullName>
    </submittedName>
</protein>
<name>Q221I7_ALBFT</name>
<organism evidence="1 2">
    <name type="scientific">Albidiferax ferrireducens (strain ATCC BAA-621 / DSM 15236 / T118)</name>
    <name type="common">Rhodoferax ferrireducens</name>
    <dbReference type="NCBI Taxonomy" id="338969"/>
    <lineage>
        <taxon>Bacteria</taxon>
        <taxon>Pseudomonadati</taxon>
        <taxon>Pseudomonadota</taxon>
        <taxon>Betaproteobacteria</taxon>
        <taxon>Burkholderiales</taxon>
        <taxon>Comamonadaceae</taxon>
        <taxon>Rhodoferax</taxon>
    </lineage>
</organism>
<reference evidence="2" key="1">
    <citation type="submission" date="2006-02" db="EMBL/GenBank/DDBJ databases">
        <title>Complete sequence of chromosome of Rhodoferax ferrireducens DSM 15236.</title>
        <authorList>
            <person name="Copeland A."/>
            <person name="Lucas S."/>
            <person name="Lapidus A."/>
            <person name="Barry K."/>
            <person name="Detter J.C."/>
            <person name="Glavina del Rio T."/>
            <person name="Hammon N."/>
            <person name="Israni S."/>
            <person name="Pitluck S."/>
            <person name="Brettin T."/>
            <person name="Bruce D."/>
            <person name="Han C."/>
            <person name="Tapia R."/>
            <person name="Gilna P."/>
            <person name="Kiss H."/>
            <person name="Schmutz J."/>
            <person name="Larimer F."/>
            <person name="Land M."/>
            <person name="Kyrpides N."/>
            <person name="Ivanova N."/>
            <person name="Richardson P."/>
        </authorList>
    </citation>
    <scope>NUCLEOTIDE SEQUENCE [LARGE SCALE GENOMIC DNA]</scope>
    <source>
        <strain evidence="2">ATCC BAA-621 / DSM 15236 / T118</strain>
    </source>
</reference>
<dbReference type="STRING" id="338969.Rfer_0565"/>
<dbReference type="EMBL" id="CP000267">
    <property type="protein sequence ID" value="ABD68316.1"/>
    <property type="molecule type" value="Genomic_DNA"/>
</dbReference>
<dbReference type="AlphaFoldDB" id="Q221I7"/>
<dbReference type="eggNOG" id="ENOG502ZYBR">
    <property type="taxonomic scope" value="Bacteria"/>
</dbReference>
<sequence>MRCLVKRLDTRMQANQTSYSVPAVQLPVMLVAEVQDSLLVVVHDLNRLDGLLVHTMENLMERFTCASANLADPMLVDSAALDAVRSALRAAVTELQFQDIASQLIVHTSKILQGCAYRLASESMGLEDGEAVPFVEEVPERPNPVTQDAMDAGSIELF</sequence>
<evidence type="ECO:0000313" key="1">
    <source>
        <dbReference type="EMBL" id="ABD68316.1"/>
    </source>
</evidence>
<evidence type="ECO:0000313" key="2">
    <source>
        <dbReference type="Proteomes" id="UP000008332"/>
    </source>
</evidence>